<protein>
    <submittedName>
        <fullName evidence="2">Uncharacterized protein</fullName>
    </submittedName>
</protein>
<dbReference type="Proteomes" id="UP000785679">
    <property type="component" value="Unassembled WGS sequence"/>
</dbReference>
<proteinExistence type="predicted"/>
<keyword evidence="3" id="KW-1185">Reference proteome</keyword>
<gene>
    <name evidence="2" type="ORF">FGO68_gene17732</name>
</gene>
<sequence>MDIKVIDKNQETTAEESKHEGDDHEMSQLDDENDHKQIQMDIGVGLYDVHNEQFDESTFKPGKPIEPIIRVQGMNAPDQDDDSSSDEGSDDSGLYYQFDSDEEIDKASLTTKAMSSKQGQQQQKRPMIIDITPQQQTQAAAVLVEKANKNKRKRKAK</sequence>
<feature type="compositionally biased region" description="Polar residues" evidence="1">
    <location>
        <begin position="110"/>
        <end position="124"/>
    </location>
</feature>
<feature type="region of interest" description="Disordered" evidence="1">
    <location>
        <begin position="110"/>
        <end position="135"/>
    </location>
</feature>
<dbReference type="OrthoDB" id="10604545at2759"/>
<dbReference type="EMBL" id="RRYP01001258">
    <property type="protein sequence ID" value="TNV86171.1"/>
    <property type="molecule type" value="Genomic_DNA"/>
</dbReference>
<evidence type="ECO:0000313" key="2">
    <source>
        <dbReference type="EMBL" id="TNV86171.1"/>
    </source>
</evidence>
<dbReference type="AlphaFoldDB" id="A0A8J8P5Z8"/>
<organism evidence="2 3">
    <name type="scientific">Halteria grandinella</name>
    <dbReference type="NCBI Taxonomy" id="5974"/>
    <lineage>
        <taxon>Eukaryota</taxon>
        <taxon>Sar</taxon>
        <taxon>Alveolata</taxon>
        <taxon>Ciliophora</taxon>
        <taxon>Intramacronucleata</taxon>
        <taxon>Spirotrichea</taxon>
        <taxon>Stichotrichia</taxon>
        <taxon>Sporadotrichida</taxon>
        <taxon>Halteriidae</taxon>
        <taxon>Halteria</taxon>
    </lineage>
</organism>
<feature type="region of interest" description="Disordered" evidence="1">
    <location>
        <begin position="1"/>
        <end position="40"/>
    </location>
</feature>
<accession>A0A8J8P5Z8</accession>
<comment type="caution">
    <text evidence="2">The sequence shown here is derived from an EMBL/GenBank/DDBJ whole genome shotgun (WGS) entry which is preliminary data.</text>
</comment>
<evidence type="ECO:0000256" key="1">
    <source>
        <dbReference type="SAM" id="MobiDB-lite"/>
    </source>
</evidence>
<reference evidence="2" key="1">
    <citation type="submission" date="2019-06" db="EMBL/GenBank/DDBJ databases">
        <authorList>
            <person name="Zheng W."/>
        </authorList>
    </citation>
    <scope>NUCLEOTIDE SEQUENCE</scope>
    <source>
        <strain evidence="2">QDHG01</strain>
    </source>
</reference>
<evidence type="ECO:0000313" key="3">
    <source>
        <dbReference type="Proteomes" id="UP000785679"/>
    </source>
</evidence>
<name>A0A8J8P5Z8_HALGN</name>
<feature type="region of interest" description="Disordered" evidence="1">
    <location>
        <begin position="72"/>
        <end position="95"/>
    </location>
</feature>
<feature type="compositionally biased region" description="Acidic residues" evidence="1">
    <location>
        <begin position="78"/>
        <end position="90"/>
    </location>
</feature>
<feature type="compositionally biased region" description="Basic and acidic residues" evidence="1">
    <location>
        <begin position="1"/>
        <end position="38"/>
    </location>
</feature>